<name>A0A1I4TWL2_9EURY</name>
<reference evidence="2" key="1">
    <citation type="submission" date="2016-10" db="EMBL/GenBank/DDBJ databases">
        <authorList>
            <person name="Varghese N."/>
            <person name="Submissions S."/>
        </authorList>
    </citation>
    <scope>NUCLEOTIDE SEQUENCE [LARGE SCALE GENOMIC DNA]</scope>
    <source>
        <strain evidence="2">Mob M</strain>
    </source>
</reference>
<gene>
    <name evidence="1" type="ORF">SAMN04488696_2490</name>
</gene>
<accession>A0A1I4TWL2</accession>
<proteinExistence type="predicted"/>
<evidence type="ECO:0000313" key="2">
    <source>
        <dbReference type="Proteomes" id="UP000198535"/>
    </source>
</evidence>
<keyword evidence="2" id="KW-1185">Reference proteome</keyword>
<protein>
    <submittedName>
        <fullName evidence="1">Uncharacterized protein</fullName>
    </submittedName>
</protein>
<sequence length="114" mass="13514">MYIKTTCTKCGNPDFHDIHWWIIGEIKKDQTTARVDEMEVCDSVSEEELASQIVCELRGFMYNGITVDEFCRILKKYYGVASKYCCDLIQRMKKELDMYCPDRQHLYYVEARSQ</sequence>
<dbReference type="STRING" id="487685.SAMN04488696_2490"/>
<organism evidence="1 2">
    <name type="scientific">Methanolobus profundi</name>
    <dbReference type="NCBI Taxonomy" id="487685"/>
    <lineage>
        <taxon>Archaea</taxon>
        <taxon>Methanobacteriati</taxon>
        <taxon>Methanobacteriota</taxon>
        <taxon>Stenosarchaea group</taxon>
        <taxon>Methanomicrobia</taxon>
        <taxon>Methanosarcinales</taxon>
        <taxon>Methanosarcinaceae</taxon>
        <taxon>Methanolobus</taxon>
    </lineage>
</organism>
<evidence type="ECO:0000313" key="1">
    <source>
        <dbReference type="EMBL" id="SFM80933.1"/>
    </source>
</evidence>
<dbReference type="RefSeq" id="WP_091937401.1">
    <property type="nucleotide sequence ID" value="NZ_FOUJ01000005.1"/>
</dbReference>
<dbReference type="EMBL" id="FOUJ01000005">
    <property type="protein sequence ID" value="SFM80933.1"/>
    <property type="molecule type" value="Genomic_DNA"/>
</dbReference>
<dbReference type="OrthoDB" id="142147at2157"/>
<dbReference type="Proteomes" id="UP000198535">
    <property type="component" value="Unassembled WGS sequence"/>
</dbReference>
<dbReference type="AlphaFoldDB" id="A0A1I4TWL2"/>